<feature type="region of interest" description="Disordered" evidence="5">
    <location>
        <begin position="986"/>
        <end position="1027"/>
    </location>
</feature>
<feature type="compositionally biased region" description="Low complexity" evidence="5">
    <location>
        <begin position="1118"/>
        <end position="1135"/>
    </location>
</feature>
<gene>
    <name evidence="7" type="ORF">I303_102928</name>
</gene>
<evidence type="ECO:0000256" key="2">
    <source>
        <dbReference type="ARBA" id="ARBA00009678"/>
    </source>
</evidence>
<dbReference type="GO" id="GO:0004439">
    <property type="term" value="F:phosphatidylinositol-4,5-bisphosphate 5-phosphatase activity"/>
    <property type="evidence" value="ECO:0007669"/>
    <property type="project" value="UniProtKB-EC"/>
</dbReference>
<feature type="compositionally biased region" description="Basic and acidic residues" evidence="5">
    <location>
        <begin position="1344"/>
        <end position="1357"/>
    </location>
</feature>
<keyword evidence="4" id="KW-0378">Hydrolase</keyword>
<dbReference type="GO" id="GO:0005737">
    <property type="term" value="C:cytoplasm"/>
    <property type="evidence" value="ECO:0007669"/>
    <property type="project" value="TreeGrafter"/>
</dbReference>
<feature type="region of interest" description="Disordered" evidence="5">
    <location>
        <begin position="1062"/>
        <end position="1369"/>
    </location>
</feature>
<accession>A0AAJ8KL15</accession>
<dbReference type="InterPro" id="IPR000300">
    <property type="entry name" value="IPPc"/>
</dbReference>
<feature type="compositionally biased region" description="Low complexity" evidence="5">
    <location>
        <begin position="1142"/>
        <end position="1161"/>
    </location>
</feature>
<evidence type="ECO:0000259" key="6">
    <source>
        <dbReference type="PROSITE" id="PS50275"/>
    </source>
</evidence>
<dbReference type="PANTHER" id="PTHR11200:SF257">
    <property type="entry name" value="PHOSPHOINOSITIDE 5-PHOSPHATASE"/>
    <property type="match status" value="1"/>
</dbReference>
<feature type="compositionally biased region" description="Pro residues" evidence="5">
    <location>
        <begin position="1162"/>
        <end position="1171"/>
    </location>
</feature>
<feature type="compositionally biased region" description="Basic and acidic residues" evidence="5">
    <location>
        <begin position="1181"/>
        <end position="1190"/>
    </location>
</feature>
<dbReference type="Proteomes" id="UP000078595">
    <property type="component" value="Chromosome 3"/>
</dbReference>
<evidence type="ECO:0000256" key="1">
    <source>
        <dbReference type="ARBA" id="ARBA00008943"/>
    </source>
</evidence>
<feature type="region of interest" description="Disordered" evidence="5">
    <location>
        <begin position="1035"/>
        <end position="1054"/>
    </location>
</feature>
<comment type="similarity">
    <text evidence="1">Belongs to the synaptojanin family.</text>
</comment>
<feature type="compositionally biased region" description="Polar residues" evidence="5">
    <location>
        <begin position="157"/>
        <end position="168"/>
    </location>
</feature>
<organism evidence="7 8">
    <name type="scientific">Kwoniella dejecticola CBS 10117</name>
    <dbReference type="NCBI Taxonomy" id="1296121"/>
    <lineage>
        <taxon>Eukaryota</taxon>
        <taxon>Fungi</taxon>
        <taxon>Dikarya</taxon>
        <taxon>Basidiomycota</taxon>
        <taxon>Agaricomycotina</taxon>
        <taxon>Tremellomycetes</taxon>
        <taxon>Tremellales</taxon>
        <taxon>Cryptococcaceae</taxon>
        <taxon>Kwoniella</taxon>
    </lineage>
</organism>
<dbReference type="Gene3D" id="3.60.10.10">
    <property type="entry name" value="Endonuclease/exonuclease/phosphatase"/>
    <property type="match status" value="1"/>
</dbReference>
<dbReference type="Pfam" id="PF02383">
    <property type="entry name" value="Syja_N"/>
    <property type="match status" value="1"/>
</dbReference>
<dbReference type="GO" id="GO:0016020">
    <property type="term" value="C:membrane"/>
    <property type="evidence" value="ECO:0007669"/>
    <property type="project" value="TreeGrafter"/>
</dbReference>
<comment type="similarity">
    <text evidence="2">In the central section; belongs to the inositol 1,4,5-trisphosphate 5-phosphatase family.</text>
</comment>
<dbReference type="PANTHER" id="PTHR11200">
    <property type="entry name" value="INOSITOL 5-PHOSPHATASE"/>
    <property type="match status" value="1"/>
</dbReference>
<feature type="compositionally biased region" description="Low complexity" evidence="5">
    <location>
        <begin position="1198"/>
        <end position="1209"/>
    </location>
</feature>
<feature type="compositionally biased region" description="Polar residues" evidence="5">
    <location>
        <begin position="1229"/>
        <end position="1238"/>
    </location>
</feature>
<dbReference type="PROSITE" id="PS50275">
    <property type="entry name" value="SAC"/>
    <property type="match status" value="1"/>
</dbReference>
<evidence type="ECO:0000256" key="4">
    <source>
        <dbReference type="ARBA" id="ARBA00022801"/>
    </source>
</evidence>
<reference evidence="7" key="1">
    <citation type="submission" date="2013-07" db="EMBL/GenBank/DDBJ databases">
        <authorList>
            <consortium name="The Broad Institute Genome Sequencing Platform"/>
            <person name="Cuomo C."/>
            <person name="Litvintseva A."/>
            <person name="Chen Y."/>
            <person name="Heitman J."/>
            <person name="Sun S."/>
            <person name="Springer D."/>
            <person name="Dromer F."/>
            <person name="Young S.K."/>
            <person name="Zeng Q."/>
            <person name="Gargeya S."/>
            <person name="Fitzgerald M."/>
            <person name="Abouelleil A."/>
            <person name="Alvarado L."/>
            <person name="Berlin A.M."/>
            <person name="Chapman S.B."/>
            <person name="Dewar J."/>
            <person name="Goldberg J."/>
            <person name="Griggs A."/>
            <person name="Gujja S."/>
            <person name="Hansen M."/>
            <person name="Howarth C."/>
            <person name="Imamovic A."/>
            <person name="Larimer J."/>
            <person name="McCowan C."/>
            <person name="Murphy C."/>
            <person name="Pearson M."/>
            <person name="Priest M."/>
            <person name="Roberts A."/>
            <person name="Saif S."/>
            <person name="Shea T."/>
            <person name="Sykes S."/>
            <person name="Wortman J."/>
            <person name="Nusbaum C."/>
            <person name="Birren B."/>
        </authorList>
    </citation>
    <scope>NUCLEOTIDE SEQUENCE</scope>
    <source>
        <strain evidence="7">CBS 10117</strain>
    </source>
</reference>
<dbReference type="GeneID" id="28966647"/>
<feature type="compositionally biased region" description="Low complexity" evidence="5">
    <location>
        <begin position="1073"/>
        <end position="1088"/>
    </location>
</feature>
<sequence length="1369" mass="149962">MPATLYLRPSPRAFFLLTTTHALIFRQPDASESKVSKSVVVAEFLPLEEVDMRGLVKVGRGSGVVQGVLGVTSVPSDRSPIPEIFLLLLSHSTILPSLLPASSASSTPIRPSKILGVDFYSLTSNFWDSPDLLLASQSSRYDEEFDYDDPIPAEPSTAPTSSQAQQAGIENPCGGMKKYLESGSFFYADQVNWDISSRLNEANWVLSPPQRSSPLEEFDQRFIWNSTLLNPFLKFRLGLTEELRNILDEEALLVPIIQGFINSMTISSGFSRTTGKQEIVNLGLISRLSWKRAGARFRTRGIDDDGQVANFVETELVLATEGSIMSYTQVRGSVPLFWEQPSQGLGTLQQKVEITRPPQATQPAFDKHFLELINQYHSVHAVNLLGQRDAESMLSQAYSYHLETLKSTLDTTDEKLDDGTPSKGRLELTPYDFHSAVKIGGHEMVKYDFSMRLNEVMDSMEDFGWTAIDSDNGGVIEKQDGVFRVNCLDCLDRTNYVQDVISSLTLSRFLNSIGSPLQSSQTLWSAHRELWADNGDRLSKIYAGTGALNTSATRSGKKTFAGLLSDATKSVGRAYINNFQDKGKQNAIDMLLGMMAGQRPVILFDPISDSVQAALSARVNEYSRTKVLSIFSGTWNLNGKAPDEALDEWLFPPNTPQPDIYMIAFQEIVELTAGQILQTDPAKKRVWEKFIMDTFAMRKGGKSDYLLFRSEQLVGSALIIIVKSELSRHIRNVESTTKKAGFSTTFKIEPSQLKTQADIKAYELFKQTGLSGLSGNKGGVSIRFQLFDSNVCFVTSHLTAGQSNINERNTDWKTITNGIKFARGRLIEDHEIIIWSADLNYRIALPNAEVRQAIEDGDLDSLLGSDQLLNAMDAGETFIGYDEGPISFKPTYKYDNGTDYYDTSEKQRVPAWTDRILFRGSSLRLKDYNRAELMTSDHRPVYAVFDATIREVDHARKDAITKEIVHSILASGDTNKKMDEKVEDVMRGHGGPKDLVKDLTRMSVTPTLRTSSPRLPPRPTSAASMKENTPVIATTRSHSQSLSTPSNHSASSSLRAINSIQQNARRPAPAIPTSSSTSLSSGRTVTTTAISPNMQPMIPDRRSPIPRTSSRGMIANDTGSSSYTTNSSSITPSSTGDFVFVPSTNASPGSTSNSNSNSSSKQPPPLPPRVGPSPQNTLDVKNPRTTKDGLPRSPSYISSRMRSTSTAAAQDEQTPSLNQLRAKFENPPATLTSASASTRPDRINSIKRKPVPIPIPVPVSTSAPAPAPLPRKSMDINGSPQEGLVSPVKPDPNVPKPAIPVKPRRLSSGVKQVSSVTVPQAKDKSELGLPLATSPENNSVIARSPEKKKPAVPKKPDGLGVGVKAAVKE</sequence>
<dbReference type="InterPro" id="IPR046985">
    <property type="entry name" value="IP5"/>
</dbReference>
<dbReference type="SUPFAM" id="SSF56219">
    <property type="entry name" value="DNase I-like"/>
    <property type="match status" value="1"/>
</dbReference>
<dbReference type="RefSeq" id="XP_065824730.1">
    <property type="nucleotide sequence ID" value="XM_065968658.1"/>
</dbReference>
<feature type="domain" description="SAC" evidence="6">
    <location>
        <begin position="176"/>
        <end position="544"/>
    </location>
</feature>
<dbReference type="EC" id="3.1.3.36" evidence="3"/>
<dbReference type="InterPro" id="IPR036691">
    <property type="entry name" value="Endo/exonu/phosph_ase_sf"/>
</dbReference>
<evidence type="ECO:0000256" key="3">
    <source>
        <dbReference type="ARBA" id="ARBA00013044"/>
    </source>
</evidence>
<dbReference type="Pfam" id="PF22669">
    <property type="entry name" value="Exo_endo_phos2"/>
    <property type="match status" value="1"/>
</dbReference>
<proteinExistence type="inferred from homology"/>
<evidence type="ECO:0000313" key="8">
    <source>
        <dbReference type="Proteomes" id="UP000078595"/>
    </source>
</evidence>
<protein>
    <recommendedName>
        <fullName evidence="3">phosphoinositide 5-phosphatase</fullName>
        <ecNumber evidence="3">3.1.3.36</ecNumber>
    </recommendedName>
</protein>
<feature type="compositionally biased region" description="Pro residues" evidence="5">
    <location>
        <begin position="1289"/>
        <end position="1300"/>
    </location>
</feature>
<dbReference type="InterPro" id="IPR002013">
    <property type="entry name" value="SAC_dom"/>
</dbReference>
<evidence type="ECO:0000313" key="7">
    <source>
        <dbReference type="EMBL" id="WWC60357.1"/>
    </source>
</evidence>
<dbReference type="GO" id="GO:0046856">
    <property type="term" value="P:phosphatidylinositol dephosphorylation"/>
    <property type="evidence" value="ECO:0007669"/>
    <property type="project" value="InterPro"/>
</dbReference>
<dbReference type="KEGG" id="kdj:28966647"/>
<dbReference type="GO" id="GO:0043813">
    <property type="term" value="F:phosphatidylinositol-3,5-bisphosphate 5-phosphatase activity"/>
    <property type="evidence" value="ECO:0007669"/>
    <property type="project" value="TreeGrafter"/>
</dbReference>
<reference evidence="7" key="2">
    <citation type="submission" date="2024-02" db="EMBL/GenBank/DDBJ databases">
        <title>Comparative genomics of Cryptococcus and Kwoniella reveals pathogenesis evolution and contrasting modes of karyotype evolution via chromosome fusion or intercentromeric recombination.</title>
        <authorList>
            <person name="Coelho M.A."/>
            <person name="David-Palma M."/>
            <person name="Shea T."/>
            <person name="Bowers K."/>
            <person name="McGinley-Smith S."/>
            <person name="Mohammad A.W."/>
            <person name="Gnirke A."/>
            <person name="Yurkov A.M."/>
            <person name="Nowrousian M."/>
            <person name="Sun S."/>
            <person name="Cuomo C.A."/>
            <person name="Heitman J."/>
        </authorList>
    </citation>
    <scope>NUCLEOTIDE SEQUENCE</scope>
    <source>
        <strain evidence="7">CBS 10117</strain>
    </source>
</reference>
<feature type="compositionally biased region" description="Basic and acidic residues" evidence="5">
    <location>
        <begin position="986"/>
        <end position="1000"/>
    </location>
</feature>
<evidence type="ECO:0000256" key="5">
    <source>
        <dbReference type="SAM" id="MobiDB-lite"/>
    </source>
</evidence>
<name>A0AAJ8KL15_9TREE</name>
<feature type="compositionally biased region" description="Polar residues" evidence="5">
    <location>
        <begin position="1309"/>
        <end position="1318"/>
    </location>
</feature>
<dbReference type="SMART" id="SM00128">
    <property type="entry name" value="IPPc"/>
    <property type="match status" value="1"/>
</dbReference>
<feature type="region of interest" description="Disordered" evidence="5">
    <location>
        <begin position="144"/>
        <end position="168"/>
    </location>
</feature>
<dbReference type="EMBL" id="CP144532">
    <property type="protein sequence ID" value="WWC60357.1"/>
    <property type="molecule type" value="Genomic_DNA"/>
</dbReference>
<keyword evidence="8" id="KW-1185">Reference proteome</keyword>